<name>A0A520X5Q7_9DELT</name>
<dbReference type="AlphaFoldDB" id="A0A520X5Q7"/>
<dbReference type="PANTHER" id="PTHR45138:SF9">
    <property type="entry name" value="DIGUANYLATE CYCLASE DGCM-RELATED"/>
    <property type="match status" value="1"/>
</dbReference>
<feature type="domain" description="GGDEF" evidence="1">
    <location>
        <begin position="173"/>
        <end position="317"/>
    </location>
</feature>
<dbReference type="CDD" id="cd01949">
    <property type="entry name" value="GGDEF"/>
    <property type="match status" value="1"/>
</dbReference>
<evidence type="ECO:0000313" key="3">
    <source>
        <dbReference type="Proteomes" id="UP000322454"/>
    </source>
</evidence>
<evidence type="ECO:0000259" key="1">
    <source>
        <dbReference type="PROSITE" id="PS50887"/>
    </source>
</evidence>
<dbReference type="PROSITE" id="PS50887">
    <property type="entry name" value="GGDEF"/>
    <property type="match status" value="1"/>
</dbReference>
<dbReference type="GO" id="GO:1902201">
    <property type="term" value="P:negative regulation of bacterial-type flagellum-dependent cell motility"/>
    <property type="evidence" value="ECO:0007669"/>
    <property type="project" value="TreeGrafter"/>
</dbReference>
<dbReference type="InterPro" id="IPR050469">
    <property type="entry name" value="Diguanylate_Cyclase"/>
</dbReference>
<dbReference type="Pfam" id="PF00990">
    <property type="entry name" value="GGDEF"/>
    <property type="match status" value="1"/>
</dbReference>
<dbReference type="InterPro" id="IPR035965">
    <property type="entry name" value="PAS-like_dom_sf"/>
</dbReference>
<protein>
    <submittedName>
        <fullName evidence="2">Sensor domain-containing diguanylate cyclase</fullName>
    </submittedName>
</protein>
<dbReference type="SMART" id="SM00267">
    <property type="entry name" value="GGDEF"/>
    <property type="match status" value="1"/>
</dbReference>
<sequence length="317" mass="36483">MVGAEFQDKNFEQDILKNVEIKNLLNSLEEGAFVVDKDENLVFYNDAAPVILKINLNEFLYKNIKHTYYFDNLFKNQQIPEYIRNLASGCKISNICYLEGKDHYFENEKIDLFSDLGEIKGALYLVRDITKEIQLEISLSNEIKTDNLSGLYNSRFFREELDKEISRCSRYGHDLSILFIDINNFKYLNDTLGHQAGDEIIKFTGESLKNAIRKNVDTAFRYGGDEFTVILPNTPAKRSTIVANRILFNFDNGFNEKLKMLMSDENFNEKLDNFTLNNDGKSKKIGLSIGISGFKKGKKADEIIEEADIAMYRAKRG</sequence>
<dbReference type="SUPFAM" id="SSF55073">
    <property type="entry name" value="Nucleotide cyclase"/>
    <property type="match status" value="1"/>
</dbReference>
<dbReference type="GO" id="GO:0052621">
    <property type="term" value="F:diguanylate cyclase activity"/>
    <property type="evidence" value="ECO:0007669"/>
    <property type="project" value="TreeGrafter"/>
</dbReference>
<dbReference type="InterPro" id="IPR029787">
    <property type="entry name" value="Nucleotide_cyclase"/>
</dbReference>
<dbReference type="Proteomes" id="UP000322454">
    <property type="component" value="Unassembled WGS sequence"/>
</dbReference>
<proteinExistence type="predicted"/>
<reference evidence="2 3" key="1">
    <citation type="submission" date="2019-01" db="EMBL/GenBank/DDBJ databases">
        <title>Insights into ecological role of a new deltaproteobacterial order Candidatus Sinidesulfobacterales (Sva0485) by metagenomics and metatranscriptomics.</title>
        <authorList>
            <person name="Tan S."/>
            <person name="Liu J."/>
            <person name="Fang Y."/>
            <person name="Hedlund B."/>
            <person name="Lian Z.-H."/>
            <person name="Huang L.-Y."/>
            <person name="Li J.-T."/>
            <person name="Huang L.-N."/>
            <person name="Li W.-J."/>
            <person name="Jiang H.-C."/>
            <person name="Dong H.-L."/>
            <person name="Shu W.-S."/>
        </authorList>
    </citation>
    <scope>NUCLEOTIDE SEQUENCE [LARGE SCALE GENOMIC DNA]</scope>
    <source>
        <strain evidence="2">AP4</strain>
    </source>
</reference>
<dbReference type="Gene3D" id="3.30.450.20">
    <property type="entry name" value="PAS domain"/>
    <property type="match status" value="1"/>
</dbReference>
<dbReference type="GO" id="GO:0005886">
    <property type="term" value="C:plasma membrane"/>
    <property type="evidence" value="ECO:0007669"/>
    <property type="project" value="TreeGrafter"/>
</dbReference>
<gene>
    <name evidence="2" type="ORF">EVJ48_10325</name>
</gene>
<dbReference type="InterPro" id="IPR000160">
    <property type="entry name" value="GGDEF_dom"/>
</dbReference>
<comment type="caution">
    <text evidence="2">The sequence shown here is derived from an EMBL/GenBank/DDBJ whole genome shotgun (WGS) entry which is preliminary data.</text>
</comment>
<feature type="non-terminal residue" evidence="2">
    <location>
        <position position="317"/>
    </location>
</feature>
<dbReference type="Gene3D" id="3.30.70.270">
    <property type="match status" value="1"/>
</dbReference>
<dbReference type="InterPro" id="IPR043128">
    <property type="entry name" value="Rev_trsase/Diguanyl_cyclase"/>
</dbReference>
<accession>A0A520X5Q7</accession>
<evidence type="ECO:0000313" key="2">
    <source>
        <dbReference type="EMBL" id="RZV36534.1"/>
    </source>
</evidence>
<organism evidence="2 3">
    <name type="scientific">Candidatus Acidulodesulfobacterium acidiphilum</name>
    <dbReference type="NCBI Taxonomy" id="2597224"/>
    <lineage>
        <taxon>Bacteria</taxon>
        <taxon>Deltaproteobacteria</taxon>
        <taxon>Candidatus Acidulodesulfobacterales</taxon>
        <taxon>Candidatus Acidulodesulfobacterium</taxon>
    </lineage>
</organism>
<dbReference type="SUPFAM" id="SSF55785">
    <property type="entry name" value="PYP-like sensor domain (PAS domain)"/>
    <property type="match status" value="1"/>
</dbReference>
<dbReference type="NCBIfam" id="TIGR00254">
    <property type="entry name" value="GGDEF"/>
    <property type="match status" value="1"/>
</dbReference>
<dbReference type="PANTHER" id="PTHR45138">
    <property type="entry name" value="REGULATORY COMPONENTS OF SENSORY TRANSDUCTION SYSTEM"/>
    <property type="match status" value="1"/>
</dbReference>
<dbReference type="GO" id="GO:0043709">
    <property type="term" value="P:cell adhesion involved in single-species biofilm formation"/>
    <property type="evidence" value="ECO:0007669"/>
    <property type="project" value="TreeGrafter"/>
</dbReference>
<dbReference type="EMBL" id="SHMQ01000064">
    <property type="protein sequence ID" value="RZV36534.1"/>
    <property type="molecule type" value="Genomic_DNA"/>
</dbReference>